<feature type="region of interest" description="Disordered" evidence="1">
    <location>
        <begin position="229"/>
        <end position="318"/>
    </location>
</feature>
<feature type="domain" description="PH" evidence="2">
    <location>
        <begin position="75"/>
        <end position="182"/>
    </location>
</feature>
<reference evidence="3" key="1">
    <citation type="submission" date="2016-04" db="EMBL/GenBank/DDBJ databases">
        <authorList>
            <person name="Evans L.H."/>
            <person name="Alamgir A."/>
            <person name="Owens N."/>
            <person name="Weber N.D."/>
            <person name="Virtaneva K."/>
            <person name="Barbian K."/>
            <person name="Babar A."/>
            <person name="Rosenke K."/>
        </authorList>
    </citation>
    <scope>NUCLEOTIDE SEQUENCE [LARGE SCALE GENOMIC DNA]</scope>
    <source>
        <strain evidence="3">CBS 101.48</strain>
    </source>
</reference>
<dbReference type="OrthoDB" id="185175at2759"/>
<evidence type="ECO:0000313" key="3">
    <source>
        <dbReference type="EMBL" id="SAM07402.1"/>
    </source>
</evidence>
<dbReference type="Proteomes" id="UP000078561">
    <property type="component" value="Unassembled WGS sequence"/>
</dbReference>
<feature type="compositionally biased region" description="Low complexity" evidence="1">
    <location>
        <begin position="269"/>
        <end position="280"/>
    </location>
</feature>
<keyword evidence="4" id="KW-1185">Reference proteome</keyword>
<feature type="compositionally biased region" description="Polar residues" evidence="1">
    <location>
        <begin position="281"/>
        <end position="290"/>
    </location>
</feature>
<dbReference type="Pfam" id="PF00169">
    <property type="entry name" value="PH"/>
    <property type="match status" value="1"/>
</dbReference>
<feature type="compositionally biased region" description="Pro residues" evidence="1">
    <location>
        <begin position="301"/>
        <end position="318"/>
    </location>
</feature>
<dbReference type="SUPFAM" id="SSF50729">
    <property type="entry name" value="PH domain-like"/>
    <property type="match status" value="1"/>
</dbReference>
<dbReference type="CDD" id="cd00821">
    <property type="entry name" value="PH"/>
    <property type="match status" value="1"/>
</dbReference>
<feature type="region of interest" description="Disordered" evidence="1">
    <location>
        <begin position="35"/>
        <end position="62"/>
    </location>
</feature>
<feature type="compositionally biased region" description="Polar residues" evidence="1">
    <location>
        <begin position="37"/>
        <end position="48"/>
    </location>
</feature>
<feature type="compositionally biased region" description="Low complexity" evidence="1">
    <location>
        <begin position="291"/>
        <end position="300"/>
    </location>
</feature>
<dbReference type="STRING" id="4829.A0A168RU92"/>
<accession>A0A168RU92</accession>
<protein>
    <recommendedName>
        <fullName evidence="2">PH domain-containing protein</fullName>
    </recommendedName>
</protein>
<dbReference type="AlphaFoldDB" id="A0A168RU92"/>
<dbReference type="InterPro" id="IPR001849">
    <property type="entry name" value="PH_domain"/>
</dbReference>
<evidence type="ECO:0000256" key="1">
    <source>
        <dbReference type="SAM" id="MobiDB-lite"/>
    </source>
</evidence>
<evidence type="ECO:0000259" key="2">
    <source>
        <dbReference type="PROSITE" id="PS50003"/>
    </source>
</evidence>
<dbReference type="Gene3D" id="2.30.29.30">
    <property type="entry name" value="Pleckstrin-homology domain (PH domain)/Phosphotyrosine-binding domain (PTB)"/>
    <property type="match status" value="1"/>
</dbReference>
<name>A0A168RU92_ABSGL</name>
<dbReference type="EMBL" id="LT554740">
    <property type="protein sequence ID" value="SAM07402.1"/>
    <property type="molecule type" value="Genomic_DNA"/>
</dbReference>
<feature type="compositionally biased region" description="Pro residues" evidence="1">
    <location>
        <begin position="259"/>
        <end position="268"/>
    </location>
</feature>
<proteinExistence type="predicted"/>
<dbReference type="PROSITE" id="PS50003">
    <property type="entry name" value="PH_DOMAIN"/>
    <property type="match status" value="1"/>
</dbReference>
<dbReference type="InterPro" id="IPR011993">
    <property type="entry name" value="PH-like_dom_sf"/>
</dbReference>
<dbReference type="InParanoid" id="A0A168RU92"/>
<dbReference type="SMART" id="SM00233">
    <property type="entry name" value="PH"/>
    <property type="match status" value="1"/>
</dbReference>
<organism evidence="3">
    <name type="scientific">Absidia glauca</name>
    <name type="common">Pin mould</name>
    <dbReference type="NCBI Taxonomy" id="4829"/>
    <lineage>
        <taxon>Eukaryota</taxon>
        <taxon>Fungi</taxon>
        <taxon>Fungi incertae sedis</taxon>
        <taxon>Mucoromycota</taxon>
        <taxon>Mucoromycotina</taxon>
        <taxon>Mucoromycetes</taxon>
        <taxon>Mucorales</taxon>
        <taxon>Cunninghamellaceae</taxon>
        <taxon>Absidia</taxon>
    </lineage>
</organism>
<sequence>MPSLADTNRKQQRSLLPSTATSAFFGIASPMPLAPTTKPQDTMMHNNEPTPPSDDASSYRPTSSGLIHSDIIWGHATMKGFLTKHVPPVFSFTKNRKRRYVILADRFLYCFKNDTPTTKYRDWLELTGDSQVFVSDHLAGVLYCLEIRKPSRTTMEGITWFLQADDAEDMKNWLDRLKKTIQYLADHQQQQQQHQHQQTIEPITTEKLHFVHSAEDLFQIHGGVDHPDACHEGRRYHGLMTPRSSQPDIIDTHPVSAPTSPPLSPTRPTPSSSSSLSSSAGSQHRINSIRSSQSLAGLLPPALPPPTSKLPPPPSSYL</sequence>
<gene>
    <name evidence="3" type="primary">ABSGL_13043.1 scaffold 13554</name>
</gene>
<evidence type="ECO:0000313" key="4">
    <source>
        <dbReference type="Proteomes" id="UP000078561"/>
    </source>
</evidence>